<evidence type="ECO:0000313" key="4">
    <source>
        <dbReference type="EMBL" id="SFT04251.1"/>
    </source>
</evidence>
<dbReference type="NCBIfam" id="TIGR03934">
    <property type="entry name" value="TQXA_dom"/>
    <property type="match status" value="1"/>
</dbReference>
<feature type="domain" description="Thioester" evidence="3">
    <location>
        <begin position="105"/>
        <end position="207"/>
    </location>
</feature>
<reference evidence="5" key="1">
    <citation type="submission" date="2016-10" db="EMBL/GenBank/DDBJ databases">
        <authorList>
            <person name="Varghese N."/>
            <person name="Submissions S."/>
        </authorList>
    </citation>
    <scope>NUCLEOTIDE SEQUENCE [LARGE SCALE GENOMIC DNA]</scope>
    <source>
        <strain evidence="5">CGMCC 4.7047</strain>
    </source>
</reference>
<feature type="compositionally biased region" description="Acidic residues" evidence="1">
    <location>
        <begin position="422"/>
        <end position="434"/>
    </location>
</feature>
<dbReference type="EMBL" id="FPAB01000006">
    <property type="protein sequence ID" value="SFT04251.1"/>
    <property type="molecule type" value="Genomic_DNA"/>
</dbReference>
<dbReference type="NCBIfam" id="NF041528">
    <property type="entry name" value="strep_LAETG"/>
    <property type="match status" value="1"/>
</dbReference>
<accession>A0A1I6US23</accession>
<dbReference type="InterPro" id="IPR013552">
    <property type="entry name" value="Thioester_dom"/>
</dbReference>
<keyword evidence="5" id="KW-1185">Reference proteome</keyword>
<dbReference type="InterPro" id="IPR023849">
    <property type="entry name" value="TQXA_dom"/>
</dbReference>
<keyword evidence="2" id="KW-0812">Transmembrane</keyword>
<dbReference type="NCBIfam" id="TIGR01167">
    <property type="entry name" value="LPXTG_anchor"/>
    <property type="match status" value="1"/>
</dbReference>
<dbReference type="Gene3D" id="1.10.150.480">
    <property type="match status" value="1"/>
</dbReference>
<evidence type="ECO:0000256" key="2">
    <source>
        <dbReference type="SAM" id="Phobius"/>
    </source>
</evidence>
<evidence type="ECO:0000259" key="3">
    <source>
        <dbReference type="Pfam" id="PF08341"/>
    </source>
</evidence>
<gene>
    <name evidence="4" type="ORF">SAMN05444716_106131</name>
</gene>
<feature type="region of interest" description="Disordered" evidence="1">
    <location>
        <begin position="422"/>
        <end position="456"/>
    </location>
</feature>
<organism evidence="4 5">
    <name type="scientific">Streptomyces harbinensis</name>
    <dbReference type="NCBI Taxonomy" id="1176198"/>
    <lineage>
        <taxon>Bacteria</taxon>
        <taxon>Bacillati</taxon>
        <taxon>Actinomycetota</taxon>
        <taxon>Actinomycetes</taxon>
        <taxon>Kitasatosporales</taxon>
        <taxon>Streptomycetaceae</taxon>
        <taxon>Streptomyces</taxon>
    </lineage>
</organism>
<dbReference type="Proteomes" id="UP000198873">
    <property type="component" value="Unassembled WGS sequence"/>
</dbReference>
<evidence type="ECO:0000313" key="5">
    <source>
        <dbReference type="Proteomes" id="UP000198873"/>
    </source>
</evidence>
<dbReference type="STRING" id="1176198.SAMN05444716_106131"/>
<evidence type="ECO:0000256" key="1">
    <source>
        <dbReference type="SAM" id="MobiDB-lite"/>
    </source>
</evidence>
<dbReference type="Pfam" id="PF08341">
    <property type="entry name" value="TED"/>
    <property type="match status" value="1"/>
</dbReference>
<name>A0A1I6US23_9ACTN</name>
<keyword evidence="2" id="KW-0472">Membrane</keyword>
<keyword evidence="2" id="KW-1133">Transmembrane helix</keyword>
<proteinExistence type="predicted"/>
<dbReference type="AlphaFoldDB" id="A0A1I6US23"/>
<sequence length="491" mass="50195">MSVPPQVRLRAPVIAVEGTYMMFARKRVAARLAATAVATGLAAAGVLATAGPALADQTPGNGGATATLDGLRVSDKIDVTKDGRTNTYSGGLFYLNADDGGTLKTYCIDFGTPTSPKAKYKETDWNSSRLHDIPDEAAKIHWILQNSYPAVDDLNALAEAAGANSLTDKQAAAGTQAAIWELSDGVEATPKDENAAKLADWLGENAQAVEEPRASLGLSPQEVTAKPGGLSDPITVHTSADSVVISTDPAAAAAGVTVVDANGETVTESTPVTDGTELFFSVPEGAEDGSASLTATATSPVPVGRVLTGIDVRTQTMILAGSSESSVSSGATVHWASEGPNPAITAEEVCVEGGVRLNVTNDGDQPFTFELDGESYEIAPGAEQQVIVPVENGQAYEITVENLEGKEPWVFTGVLNCETAGEEPIAEPEPETPADNEPTPDTTGGNGGPDLAETGSSSNLGMIAGVAVALLAVGGGAVFFLRKRSAGSAAE</sequence>
<protein>
    <submittedName>
        <fullName evidence="4">LPXTG-motif cell wall anchor domain-containing protein/TQXA domain-containing protein</fullName>
    </submittedName>
</protein>
<feature type="transmembrane region" description="Helical" evidence="2">
    <location>
        <begin position="460"/>
        <end position="481"/>
    </location>
</feature>